<proteinExistence type="predicted"/>
<evidence type="ECO:0000313" key="1">
    <source>
        <dbReference type="EMBL" id="CUU92483.1"/>
    </source>
</evidence>
<dbReference type="EMBL" id="FAVC01000011">
    <property type="protein sequence ID" value="CUU92483.1"/>
    <property type="molecule type" value="Genomic_DNA"/>
</dbReference>
<accession>A0A9W5AXA2</accession>
<dbReference type="AlphaFoldDB" id="A0A9W5AXA2"/>
<gene>
    <name evidence="1" type="ORF">ERS739223_01980</name>
</gene>
<name>A0A9W5AXA2_CAMHY</name>
<organism evidence="1 2">
    <name type="scientific">Campylobacter hyointestinalis subsp. hyointestinalis</name>
    <dbReference type="NCBI Taxonomy" id="91352"/>
    <lineage>
        <taxon>Bacteria</taxon>
        <taxon>Pseudomonadati</taxon>
        <taxon>Campylobacterota</taxon>
        <taxon>Epsilonproteobacteria</taxon>
        <taxon>Campylobacterales</taxon>
        <taxon>Campylobacteraceae</taxon>
        <taxon>Campylobacter</taxon>
    </lineage>
</organism>
<reference evidence="1 2" key="1">
    <citation type="submission" date="2015-11" db="EMBL/GenBank/DDBJ databases">
        <authorList>
            <consortium name="Pathogen Informatics"/>
        </authorList>
    </citation>
    <scope>NUCLEOTIDE SEQUENCE [LARGE SCALE GENOMIC DNA]</scope>
    <source>
        <strain evidence="1 2">007A-0283</strain>
    </source>
</reference>
<protein>
    <submittedName>
        <fullName evidence="1">Uncharacterized protein</fullName>
    </submittedName>
</protein>
<comment type="caution">
    <text evidence="1">The sequence shown here is derived from an EMBL/GenBank/DDBJ whole genome shotgun (WGS) entry which is preliminary data.</text>
</comment>
<dbReference type="Proteomes" id="UP000052245">
    <property type="component" value="Unassembled WGS sequence"/>
</dbReference>
<sequence>MSGALRYFILGFRNAFSGLKIIDYDIKECGEISKNIFDKRIKNIKVLDEKRTEKIKSISKR</sequence>
<dbReference type="RefSeq" id="WP_059425783.1">
    <property type="nucleotide sequence ID" value="NZ_FAVC01000011.1"/>
</dbReference>
<evidence type="ECO:0000313" key="2">
    <source>
        <dbReference type="Proteomes" id="UP000052245"/>
    </source>
</evidence>